<evidence type="ECO:0000313" key="3">
    <source>
        <dbReference type="EMBL" id="GAA3173490.1"/>
    </source>
</evidence>
<feature type="domain" description="Solute-binding protein family 5" evidence="2">
    <location>
        <begin position="101"/>
        <end position="459"/>
    </location>
</feature>
<dbReference type="Pfam" id="PF00496">
    <property type="entry name" value="SBP_bac_5"/>
    <property type="match status" value="1"/>
</dbReference>
<dbReference type="InterPro" id="IPR039424">
    <property type="entry name" value="SBP_5"/>
</dbReference>
<evidence type="ECO:0000259" key="2">
    <source>
        <dbReference type="Pfam" id="PF00496"/>
    </source>
</evidence>
<dbReference type="PANTHER" id="PTHR30290">
    <property type="entry name" value="PERIPLASMIC BINDING COMPONENT OF ABC TRANSPORTER"/>
    <property type="match status" value="1"/>
</dbReference>
<dbReference type="InterPro" id="IPR000914">
    <property type="entry name" value="SBP_5_dom"/>
</dbReference>
<dbReference type="PIRSF" id="PIRSF002741">
    <property type="entry name" value="MppA"/>
    <property type="match status" value="1"/>
</dbReference>
<proteinExistence type="predicted"/>
<dbReference type="InterPro" id="IPR030678">
    <property type="entry name" value="Peptide/Ni-bd"/>
</dbReference>
<evidence type="ECO:0000256" key="1">
    <source>
        <dbReference type="SAM" id="MobiDB-lite"/>
    </source>
</evidence>
<keyword evidence="4" id="KW-1185">Reference proteome</keyword>
<dbReference type="CDD" id="cd08501">
    <property type="entry name" value="PBP2_Lpqw"/>
    <property type="match status" value="1"/>
</dbReference>
<dbReference type="SUPFAM" id="SSF53850">
    <property type="entry name" value="Periplasmic binding protein-like II"/>
    <property type="match status" value="1"/>
</dbReference>
<dbReference type="PANTHER" id="PTHR30290:SF65">
    <property type="entry name" value="MONOACYL PHOSPHATIDYLINOSITOL TETRAMANNOSIDE-BINDING PROTEIN LPQW-RELATED"/>
    <property type="match status" value="1"/>
</dbReference>
<accession>A0ABP6PAR2</accession>
<dbReference type="Gene3D" id="3.40.190.10">
    <property type="entry name" value="Periplasmic binding protein-like II"/>
    <property type="match status" value="1"/>
</dbReference>
<organism evidence="3 4">
    <name type="scientific">Blastococcus jejuensis</name>
    <dbReference type="NCBI Taxonomy" id="351224"/>
    <lineage>
        <taxon>Bacteria</taxon>
        <taxon>Bacillati</taxon>
        <taxon>Actinomycetota</taxon>
        <taxon>Actinomycetes</taxon>
        <taxon>Geodermatophilales</taxon>
        <taxon>Geodermatophilaceae</taxon>
        <taxon>Blastococcus</taxon>
    </lineage>
</organism>
<dbReference type="Gene3D" id="3.10.105.10">
    <property type="entry name" value="Dipeptide-binding Protein, Domain 3"/>
    <property type="match status" value="1"/>
</dbReference>
<gene>
    <name evidence="3" type="ORF">GCM10010531_28810</name>
</gene>
<dbReference type="EMBL" id="BAAAVV010000006">
    <property type="protein sequence ID" value="GAA3173490.1"/>
    <property type="molecule type" value="Genomic_DNA"/>
</dbReference>
<name>A0ABP6PAR2_9ACTN</name>
<feature type="compositionally biased region" description="Gly residues" evidence="1">
    <location>
        <begin position="1"/>
        <end position="21"/>
    </location>
</feature>
<dbReference type="Proteomes" id="UP001499924">
    <property type="component" value="Unassembled WGS sequence"/>
</dbReference>
<comment type="caution">
    <text evidence="3">The sequence shown here is derived from an EMBL/GenBank/DDBJ whole genome shotgun (WGS) entry which is preliminary data.</text>
</comment>
<evidence type="ECO:0000313" key="4">
    <source>
        <dbReference type="Proteomes" id="UP001499924"/>
    </source>
</evidence>
<sequence>MLAGCGGGSDNGSGNGNGGDGQAASATENDINPVDREDLAEGGDLRWALGEIPPNFNYYQFDGTLDDTSDVMSALMPSAFQFSADATPTVNEDYFTNIELTSEDPQVVTYDINPDATWSDGTPITAADLIAQWQATNGTNPAYNISSSNGYDQMASVEQGESDKQAVVTYANPYADWQAQFSPLYPASTNTDPELFNTGWIEAPLVTAGPFQLGEIDATAQTITLERNPDWWGDPAILDRIIYRVIDIDAQIDALANGEIDFIDVGPDVNALQRAESTEGIDVRRAGGPNFRHITINGTSPVLSDVNVRQALAKAIDRQTIADALVGPLGGDSTKLDNHIFMRNQEGYQDNAGDLSEPDIEAANAQLDEAGWTREGEGTRTKDGQELTIRFVIPSGVSASAQEAELVQTMLAEVGADVQIETVSVDEFFENYILIGDYDFTVFSWIGTPFPISSSQSIYANPQGEEIQQNFARVGSQEIDDLFAEVVQILDPEEAREVANQIDALIWEEVHSLTLYQRPDIIAANEKLANYGALGFATARYQDIGFTE</sequence>
<protein>
    <submittedName>
        <fullName evidence="3">ABC transporter family substrate-binding protein</fullName>
    </submittedName>
</protein>
<feature type="region of interest" description="Disordered" evidence="1">
    <location>
        <begin position="1"/>
        <end position="37"/>
    </location>
</feature>
<dbReference type="RefSeq" id="WP_344689629.1">
    <property type="nucleotide sequence ID" value="NZ_BAAAVV010000006.1"/>
</dbReference>
<dbReference type="Gene3D" id="3.90.76.10">
    <property type="entry name" value="Dipeptide-binding Protein, Domain 1"/>
    <property type="match status" value="1"/>
</dbReference>
<reference evidence="4" key="1">
    <citation type="journal article" date="2019" name="Int. J. Syst. Evol. Microbiol.">
        <title>The Global Catalogue of Microorganisms (GCM) 10K type strain sequencing project: providing services to taxonomists for standard genome sequencing and annotation.</title>
        <authorList>
            <consortium name="The Broad Institute Genomics Platform"/>
            <consortium name="The Broad Institute Genome Sequencing Center for Infectious Disease"/>
            <person name="Wu L."/>
            <person name="Ma J."/>
        </authorList>
    </citation>
    <scope>NUCLEOTIDE SEQUENCE [LARGE SCALE GENOMIC DNA]</scope>
    <source>
        <strain evidence="4">JCM 15614</strain>
    </source>
</reference>